<dbReference type="OrthoDB" id="8452276at2"/>
<dbReference type="EMBL" id="CP031417">
    <property type="protein sequence ID" value="AXK83142.1"/>
    <property type="molecule type" value="Genomic_DNA"/>
</dbReference>
<organism evidence="1 2">
    <name type="scientific">Pseudolabrys taiwanensis</name>
    <dbReference type="NCBI Taxonomy" id="331696"/>
    <lineage>
        <taxon>Bacteria</taxon>
        <taxon>Pseudomonadati</taxon>
        <taxon>Pseudomonadota</taxon>
        <taxon>Alphaproteobacteria</taxon>
        <taxon>Hyphomicrobiales</taxon>
        <taxon>Xanthobacteraceae</taxon>
        <taxon>Pseudolabrys</taxon>
    </lineage>
</organism>
<dbReference type="SUPFAM" id="SSF48076">
    <property type="entry name" value="LigA subunit of an aromatic-ring-opening dioxygenase LigAB"/>
    <property type="match status" value="1"/>
</dbReference>
<name>A0A346A1U5_9HYPH</name>
<dbReference type="InterPro" id="IPR036622">
    <property type="entry name" value="LigA_sf"/>
</dbReference>
<keyword evidence="2" id="KW-1185">Reference proteome</keyword>
<gene>
    <name evidence="1" type="ORF">DW352_23055</name>
</gene>
<dbReference type="AlphaFoldDB" id="A0A346A1U5"/>
<proteinExistence type="predicted"/>
<dbReference type="Proteomes" id="UP000254889">
    <property type="component" value="Chromosome"/>
</dbReference>
<evidence type="ECO:0000313" key="2">
    <source>
        <dbReference type="Proteomes" id="UP000254889"/>
    </source>
</evidence>
<reference evidence="1 2" key="1">
    <citation type="submission" date="2018-07" db="EMBL/GenBank/DDBJ databases">
        <authorList>
            <person name="Quirk P.G."/>
            <person name="Krulwich T.A."/>
        </authorList>
    </citation>
    <scope>NUCLEOTIDE SEQUENCE [LARGE SCALE GENOMIC DNA]</scope>
    <source>
        <strain evidence="1 2">CC-BB4</strain>
    </source>
</reference>
<accession>A0A346A1U5</accession>
<dbReference type="Gene3D" id="1.10.700.10">
    <property type="entry name" value="Dioxygenase LigAB, LigA subunit"/>
    <property type="match status" value="1"/>
</dbReference>
<evidence type="ECO:0008006" key="3">
    <source>
        <dbReference type="Google" id="ProtNLM"/>
    </source>
</evidence>
<dbReference type="KEGG" id="ptaw:DW352_23055"/>
<sequence>MEAFVAGFEVERFIFELKKDEALQAALKERAAGTFEGFDLDPDELAALRDGDVETLYRMGVHPLLLAPYSRYAGIAPPDYHKRLDVLKGVQKFNSERRFAKPGESNHG</sequence>
<protein>
    <recommendedName>
        <fullName evidence="3">Extradiol ring-cleavage dioxygenase LigAB LigA subunit domain-containing protein</fullName>
    </recommendedName>
</protein>
<evidence type="ECO:0000313" key="1">
    <source>
        <dbReference type="EMBL" id="AXK83142.1"/>
    </source>
</evidence>